<accession>A0A848LKH4</accession>
<dbReference type="RefSeq" id="WP_169347490.1">
    <property type="nucleotide sequence ID" value="NZ_JABBJJ010000128.1"/>
</dbReference>
<evidence type="ECO:0000313" key="3">
    <source>
        <dbReference type="Proteomes" id="UP000518300"/>
    </source>
</evidence>
<dbReference type="EMBL" id="JABBJJ010000128">
    <property type="protein sequence ID" value="NMO18218.1"/>
    <property type="molecule type" value="Genomic_DNA"/>
</dbReference>
<keyword evidence="2" id="KW-0547">Nucleotide-binding</keyword>
<dbReference type="PANTHER" id="PTHR43581">
    <property type="entry name" value="ATP/GTP PHOSPHATASE"/>
    <property type="match status" value="1"/>
</dbReference>
<proteinExistence type="predicted"/>
<feature type="domain" description="ATPase AAA-type core" evidence="1">
    <location>
        <begin position="36"/>
        <end position="339"/>
    </location>
</feature>
<dbReference type="PANTHER" id="PTHR43581:SF2">
    <property type="entry name" value="EXCINUCLEASE ATPASE SUBUNIT"/>
    <property type="match status" value="1"/>
</dbReference>
<dbReference type="InterPro" id="IPR051396">
    <property type="entry name" value="Bact_Antivir_Def_Nuclease"/>
</dbReference>
<keyword evidence="2" id="KW-0067">ATP-binding</keyword>
<name>A0A848LKH4_9BACT</name>
<sequence length="448" mass="50356">MYLSRVESENIRCFRSGALKVNLDLRRPDGRHAGWTVLAGRNGAGKSTLLKAIAFAATGPDVSRALQQTFAGWLREGHTRGFAKVEVIRDPERDRFSRETKLFDRAPVLEWGLVQSSEGMEPDSTFGGPSGVLDTSSARLILDGPWALNPQGWFIAGYGPYRRLASSYETPRGPILPTQFNRLASLFREDVSLVESIHWLREHHLRRLEKKTGAEELVESVIALLNDGLLPESTRITNIDSEGLWVTQGKLNFPLNAMSDGYRTIAAFVLDLARQLQLTYQEFKLVQQNGTWCVPYPGVVLIDEVELHLHVSWQRNIGFWLKRHFPNIQFIVTTHSPFVCQAADPKGLIRLPAPGEERTAEHVSDDLFRTVVNGTVDEAVLTELFGLEHVHSEESEKLRTRVAELEVRLMNGKATEEERTEFERLSAQLPDTGSALVDRAVRNLGLDK</sequence>
<evidence type="ECO:0000259" key="1">
    <source>
        <dbReference type="Pfam" id="PF13304"/>
    </source>
</evidence>
<dbReference type="InterPro" id="IPR027417">
    <property type="entry name" value="P-loop_NTPase"/>
</dbReference>
<organism evidence="2 3">
    <name type="scientific">Pyxidicoccus fallax</name>
    <dbReference type="NCBI Taxonomy" id="394095"/>
    <lineage>
        <taxon>Bacteria</taxon>
        <taxon>Pseudomonadati</taxon>
        <taxon>Myxococcota</taxon>
        <taxon>Myxococcia</taxon>
        <taxon>Myxococcales</taxon>
        <taxon>Cystobacterineae</taxon>
        <taxon>Myxococcaceae</taxon>
        <taxon>Pyxidicoccus</taxon>
    </lineage>
</organism>
<dbReference type="AlphaFoldDB" id="A0A848LKH4"/>
<dbReference type="GO" id="GO:0016887">
    <property type="term" value="F:ATP hydrolysis activity"/>
    <property type="evidence" value="ECO:0007669"/>
    <property type="project" value="InterPro"/>
</dbReference>
<dbReference type="SUPFAM" id="SSF52540">
    <property type="entry name" value="P-loop containing nucleoside triphosphate hydrolases"/>
    <property type="match status" value="1"/>
</dbReference>
<dbReference type="Proteomes" id="UP000518300">
    <property type="component" value="Unassembled WGS sequence"/>
</dbReference>
<comment type="caution">
    <text evidence="2">The sequence shown here is derived from an EMBL/GenBank/DDBJ whole genome shotgun (WGS) entry which is preliminary data.</text>
</comment>
<dbReference type="Pfam" id="PF13304">
    <property type="entry name" value="AAA_21"/>
    <property type="match status" value="1"/>
</dbReference>
<keyword evidence="3" id="KW-1185">Reference proteome</keyword>
<protein>
    <submittedName>
        <fullName evidence="2">ATP-binding protein</fullName>
    </submittedName>
</protein>
<gene>
    <name evidence="2" type="ORF">HG543_25655</name>
</gene>
<dbReference type="GO" id="GO:0005524">
    <property type="term" value="F:ATP binding"/>
    <property type="evidence" value="ECO:0007669"/>
    <property type="project" value="UniProtKB-KW"/>
</dbReference>
<reference evidence="2 3" key="1">
    <citation type="submission" date="2020-04" db="EMBL/GenBank/DDBJ databases">
        <title>Draft genome of Pyxidicoccus fallax type strain.</title>
        <authorList>
            <person name="Whitworth D.E."/>
        </authorList>
    </citation>
    <scope>NUCLEOTIDE SEQUENCE [LARGE SCALE GENOMIC DNA]</scope>
    <source>
        <strain evidence="2 3">DSM 14698</strain>
    </source>
</reference>
<dbReference type="Gene3D" id="3.40.50.300">
    <property type="entry name" value="P-loop containing nucleotide triphosphate hydrolases"/>
    <property type="match status" value="2"/>
</dbReference>
<evidence type="ECO:0000313" key="2">
    <source>
        <dbReference type="EMBL" id="NMO18218.1"/>
    </source>
</evidence>
<dbReference type="InterPro" id="IPR003959">
    <property type="entry name" value="ATPase_AAA_core"/>
</dbReference>